<evidence type="ECO:0000256" key="3">
    <source>
        <dbReference type="ARBA" id="ARBA00022475"/>
    </source>
</evidence>
<evidence type="ECO:0000313" key="9">
    <source>
        <dbReference type="EMBL" id="MCW8345760.1"/>
    </source>
</evidence>
<dbReference type="EMBL" id="JAKRRY010000006">
    <property type="protein sequence ID" value="MCW8345760.1"/>
    <property type="molecule type" value="Genomic_DNA"/>
</dbReference>
<keyword evidence="6 8" id="KW-0472">Membrane</keyword>
<reference evidence="9" key="1">
    <citation type="submission" date="2022-02" db="EMBL/GenBank/DDBJ databases">
        <title>Vibrio sp. nov, a new bacterium isolated from seawater.</title>
        <authorList>
            <person name="Yuan Y."/>
        </authorList>
    </citation>
    <scope>NUCLEOTIDE SEQUENCE</scope>
    <source>
        <strain evidence="9">ZSDZ65</strain>
    </source>
</reference>
<dbReference type="GO" id="GO:0015031">
    <property type="term" value="P:protein transport"/>
    <property type="evidence" value="ECO:0007669"/>
    <property type="project" value="UniProtKB-KW"/>
</dbReference>
<keyword evidence="7" id="KW-0653">Protein transport</keyword>
<sequence length="138" mass="15170">MIKVSDTSSSTPIYPDLTPLLDIIFIVMVFLMLTASVRLESLNVELPATDSNAVSEVANQSLTVNILADSPYWALNTKQYIDWDNFKIALLEESKSSAQPIIIAADKTADVQHLVKLLAFMQDNGIPATQLLTEDSTK</sequence>
<evidence type="ECO:0000256" key="4">
    <source>
        <dbReference type="ARBA" id="ARBA00022692"/>
    </source>
</evidence>
<evidence type="ECO:0000313" key="10">
    <source>
        <dbReference type="Proteomes" id="UP001155587"/>
    </source>
</evidence>
<evidence type="ECO:0000256" key="6">
    <source>
        <dbReference type="ARBA" id="ARBA00023136"/>
    </source>
</evidence>
<evidence type="ECO:0000256" key="2">
    <source>
        <dbReference type="ARBA" id="ARBA00005811"/>
    </source>
</evidence>
<dbReference type="PANTHER" id="PTHR30558:SF15">
    <property type="entry name" value="BIOPOLYMER TRANSPORT PROTEIN EXBD1"/>
    <property type="match status" value="1"/>
</dbReference>
<evidence type="ECO:0000256" key="1">
    <source>
        <dbReference type="ARBA" id="ARBA00004162"/>
    </source>
</evidence>
<keyword evidence="7" id="KW-0813">Transport</keyword>
<protein>
    <submittedName>
        <fullName evidence="9">Biopolymer transporter ExbD</fullName>
    </submittedName>
</protein>
<accession>A0A9X3CM10</accession>
<dbReference type="Proteomes" id="UP001155587">
    <property type="component" value="Unassembled WGS sequence"/>
</dbReference>
<organism evidence="9 10">
    <name type="scientific">Vibrio qingdaonensis</name>
    <dbReference type="NCBI Taxonomy" id="2829491"/>
    <lineage>
        <taxon>Bacteria</taxon>
        <taxon>Pseudomonadati</taxon>
        <taxon>Pseudomonadota</taxon>
        <taxon>Gammaproteobacteria</taxon>
        <taxon>Vibrionales</taxon>
        <taxon>Vibrionaceae</taxon>
        <taxon>Vibrio</taxon>
    </lineage>
</organism>
<comment type="similarity">
    <text evidence="2 7">Belongs to the ExbD/TolR family.</text>
</comment>
<keyword evidence="3" id="KW-1003">Cell membrane</keyword>
<keyword evidence="5 8" id="KW-1133">Transmembrane helix</keyword>
<evidence type="ECO:0000256" key="7">
    <source>
        <dbReference type="RuleBase" id="RU003879"/>
    </source>
</evidence>
<dbReference type="PANTHER" id="PTHR30558">
    <property type="entry name" value="EXBD MEMBRANE COMPONENT OF PMF-DRIVEN MACROMOLECULE IMPORT SYSTEM"/>
    <property type="match status" value="1"/>
</dbReference>
<dbReference type="Pfam" id="PF02472">
    <property type="entry name" value="ExbD"/>
    <property type="match status" value="1"/>
</dbReference>
<comment type="subcellular location">
    <subcellularLocation>
        <location evidence="1">Cell membrane</location>
        <topology evidence="1">Single-pass membrane protein</topology>
    </subcellularLocation>
    <subcellularLocation>
        <location evidence="7">Cell membrane</location>
        <topology evidence="7">Single-pass type II membrane protein</topology>
    </subcellularLocation>
</comment>
<keyword evidence="4 7" id="KW-0812">Transmembrane</keyword>
<dbReference type="GO" id="GO:0022857">
    <property type="term" value="F:transmembrane transporter activity"/>
    <property type="evidence" value="ECO:0007669"/>
    <property type="project" value="InterPro"/>
</dbReference>
<dbReference type="InterPro" id="IPR003400">
    <property type="entry name" value="ExbD"/>
</dbReference>
<evidence type="ECO:0000256" key="8">
    <source>
        <dbReference type="SAM" id="Phobius"/>
    </source>
</evidence>
<dbReference type="AlphaFoldDB" id="A0A9X3CM10"/>
<dbReference type="GO" id="GO:0005886">
    <property type="term" value="C:plasma membrane"/>
    <property type="evidence" value="ECO:0007669"/>
    <property type="project" value="UniProtKB-SubCell"/>
</dbReference>
<keyword evidence="10" id="KW-1185">Reference proteome</keyword>
<proteinExistence type="inferred from homology"/>
<feature type="transmembrane region" description="Helical" evidence="8">
    <location>
        <begin position="20"/>
        <end position="39"/>
    </location>
</feature>
<evidence type="ECO:0000256" key="5">
    <source>
        <dbReference type="ARBA" id="ARBA00022989"/>
    </source>
</evidence>
<comment type="caution">
    <text evidence="9">The sequence shown here is derived from an EMBL/GenBank/DDBJ whole genome shotgun (WGS) entry which is preliminary data.</text>
</comment>
<gene>
    <name evidence="9" type="ORF">MD535_07010</name>
</gene>
<name>A0A9X3CM10_9VIBR</name>
<dbReference type="RefSeq" id="WP_265674170.1">
    <property type="nucleotide sequence ID" value="NZ_JAKRRY010000006.1"/>
</dbReference>